<dbReference type="PANTHER" id="PTHR32089:SF112">
    <property type="entry name" value="LYSOZYME-LIKE PROTEIN-RELATED"/>
    <property type="match status" value="1"/>
</dbReference>
<evidence type="ECO:0000256" key="2">
    <source>
        <dbReference type="ARBA" id="ARBA00029447"/>
    </source>
</evidence>
<dbReference type="SUPFAM" id="SSF58104">
    <property type="entry name" value="Methyl-accepting chemotaxis protein (MCP) signaling domain"/>
    <property type="match status" value="1"/>
</dbReference>
<evidence type="ECO:0000313" key="8">
    <source>
        <dbReference type="EMBL" id="SCZ77454.1"/>
    </source>
</evidence>
<reference evidence="8 9" key="1">
    <citation type="submission" date="2016-10" db="EMBL/GenBank/DDBJ databases">
        <authorList>
            <person name="de Groot N.N."/>
        </authorList>
    </citation>
    <scope>NUCLEOTIDE SEQUENCE [LARGE SCALE GENOMIC DNA]</scope>
    <source>
        <strain evidence="8 9">DSM 10317</strain>
    </source>
</reference>
<dbReference type="AlphaFoldDB" id="A0A1G5RTP2"/>
<dbReference type="SMART" id="SM00283">
    <property type="entry name" value="MA"/>
    <property type="match status" value="1"/>
</dbReference>
<evidence type="ECO:0000313" key="9">
    <source>
        <dbReference type="Proteomes" id="UP000199428"/>
    </source>
</evidence>
<evidence type="ECO:0000256" key="5">
    <source>
        <dbReference type="SAM" id="Phobius"/>
    </source>
</evidence>
<gene>
    <name evidence="8" type="ORF">SAMN02910350_00773</name>
</gene>
<dbReference type="GO" id="GO:0007165">
    <property type="term" value="P:signal transduction"/>
    <property type="evidence" value="ECO:0007669"/>
    <property type="project" value="UniProtKB-KW"/>
</dbReference>
<feature type="domain" description="Methyl-accepting transducer" evidence="6">
    <location>
        <begin position="316"/>
        <end position="588"/>
    </location>
</feature>
<dbReference type="GO" id="GO:0016020">
    <property type="term" value="C:membrane"/>
    <property type="evidence" value="ECO:0007669"/>
    <property type="project" value="InterPro"/>
</dbReference>
<protein>
    <submittedName>
        <fullName evidence="8">Methyl-accepting chemotaxis protein</fullName>
    </submittedName>
</protein>
<dbReference type="PROSITE" id="PS50111">
    <property type="entry name" value="CHEMOTAXIS_TRANSDUC_2"/>
    <property type="match status" value="1"/>
</dbReference>
<evidence type="ECO:0000256" key="3">
    <source>
        <dbReference type="PROSITE-ProRule" id="PRU00284"/>
    </source>
</evidence>
<feature type="domain" description="HAMP" evidence="7">
    <location>
        <begin position="276"/>
        <end position="311"/>
    </location>
</feature>
<keyword evidence="5" id="KW-0812">Transmembrane</keyword>
<organism evidence="8 9">
    <name type="scientific">Pseudobutyrivibrio xylanivorans</name>
    <dbReference type="NCBI Taxonomy" id="185007"/>
    <lineage>
        <taxon>Bacteria</taxon>
        <taxon>Bacillati</taxon>
        <taxon>Bacillota</taxon>
        <taxon>Clostridia</taxon>
        <taxon>Lachnospirales</taxon>
        <taxon>Lachnospiraceae</taxon>
        <taxon>Pseudobutyrivibrio</taxon>
    </lineage>
</organism>
<keyword evidence="4" id="KW-0175">Coiled coil</keyword>
<feature type="coiled-coil region" evidence="4">
    <location>
        <begin position="4"/>
        <end position="31"/>
    </location>
</feature>
<dbReference type="EMBL" id="FMWK01000003">
    <property type="protein sequence ID" value="SCZ77454.1"/>
    <property type="molecule type" value="Genomic_DNA"/>
</dbReference>
<feature type="transmembrane region" description="Helical" evidence="5">
    <location>
        <begin position="44"/>
        <end position="65"/>
    </location>
</feature>
<keyword evidence="5" id="KW-1133">Transmembrane helix</keyword>
<evidence type="ECO:0000259" key="7">
    <source>
        <dbReference type="PROSITE" id="PS50885"/>
    </source>
</evidence>
<dbReference type="RefSeq" id="WP_090161387.1">
    <property type="nucleotide sequence ID" value="NZ_FMWK01000003.1"/>
</dbReference>
<dbReference type="Gene3D" id="1.10.287.950">
    <property type="entry name" value="Methyl-accepting chemotaxis protein"/>
    <property type="match status" value="1"/>
</dbReference>
<name>A0A1G5RTP2_PSEXY</name>
<accession>A0A1G5RTP2</accession>
<keyword evidence="1 3" id="KW-0807">Transducer</keyword>
<evidence type="ECO:0000256" key="4">
    <source>
        <dbReference type="SAM" id="Coils"/>
    </source>
</evidence>
<evidence type="ECO:0000259" key="6">
    <source>
        <dbReference type="PROSITE" id="PS50111"/>
    </source>
</evidence>
<dbReference type="InterPro" id="IPR004089">
    <property type="entry name" value="MCPsignal_dom"/>
</dbReference>
<dbReference type="PANTHER" id="PTHR32089">
    <property type="entry name" value="METHYL-ACCEPTING CHEMOTAXIS PROTEIN MCPB"/>
    <property type="match status" value="1"/>
</dbReference>
<sequence>MGREERQEKIKQRLDENLTAEQRENLKAVEKVVENNKGNFFQSITFQNIIVNVVILAAFIIYAVISNSALQSVKSLALVASENELICAQEAAALRQDVVHISAEINRTLGQFEAGKEMPAEEFAEMEGYMNDIGSHLDYLDASILVGNLPDGQERVDNLRASAEALVAAAGAVENFIISGDFTGAIGCVSGDYGTSLVATNDALDAIDEGINSLSVGFSAYLDGYIAHISVKGYIVMAMVVVLIILSFVLSFVRINKTILGISYELQAIINNINKGKGDLTARINTKTKTELALISDCINQFLGTLQGVIRDVKDGATVLTSSADSVIVKIQSASDNVTNTSAAMEELAASMENVATTTGDLHDRLSLVKEATDAIDEEARAGSEKANEIKAEADSIKREANAKKENTGTKMEELSKVLEESVKESEQVNQIGDLTNEILDIASQTNLLALNASIEAARAGEAGKGFAVVADEISKLAANSRDTAGNIQEISAKVTAAVKTLSDNAIQVIDFINTNVLADYDAFVDTGSKYEDTATMIDEMLGSFSEKADNLNTVMNDMADRIETISNSVQESSEAINLSASAATEIVGEIQGINDSMDKNNDVTKQLNASTQKFEIV</sequence>
<dbReference type="Pfam" id="PF00015">
    <property type="entry name" value="MCPsignal"/>
    <property type="match status" value="1"/>
</dbReference>
<dbReference type="Proteomes" id="UP000199428">
    <property type="component" value="Unassembled WGS sequence"/>
</dbReference>
<proteinExistence type="inferred from homology"/>
<dbReference type="PROSITE" id="PS50885">
    <property type="entry name" value="HAMP"/>
    <property type="match status" value="1"/>
</dbReference>
<evidence type="ECO:0000256" key="1">
    <source>
        <dbReference type="ARBA" id="ARBA00023224"/>
    </source>
</evidence>
<comment type="similarity">
    <text evidence="2">Belongs to the methyl-accepting chemotaxis (MCP) protein family.</text>
</comment>
<feature type="transmembrane region" description="Helical" evidence="5">
    <location>
        <begin position="234"/>
        <end position="253"/>
    </location>
</feature>
<dbReference type="InterPro" id="IPR003660">
    <property type="entry name" value="HAMP_dom"/>
</dbReference>
<keyword evidence="5" id="KW-0472">Membrane</keyword>